<evidence type="ECO:0000313" key="2">
    <source>
        <dbReference type="Proteomes" id="UP000307790"/>
    </source>
</evidence>
<comment type="caution">
    <text evidence="1">The sequence shown here is derived from an EMBL/GenBank/DDBJ whole genome shotgun (WGS) entry which is preliminary data.</text>
</comment>
<organism evidence="1 2">
    <name type="scientific">Thalassotalea litorea</name>
    <dbReference type="NCBI Taxonomy" id="2020715"/>
    <lineage>
        <taxon>Bacteria</taxon>
        <taxon>Pseudomonadati</taxon>
        <taxon>Pseudomonadota</taxon>
        <taxon>Gammaproteobacteria</taxon>
        <taxon>Alteromonadales</taxon>
        <taxon>Colwelliaceae</taxon>
        <taxon>Thalassotalea</taxon>
    </lineage>
</organism>
<reference evidence="1 2" key="1">
    <citation type="submission" date="2019-05" db="EMBL/GenBank/DDBJ databases">
        <title>Genome sequences of Thalassotalea litorea 1K03283.</title>
        <authorList>
            <person name="Zhang D."/>
        </authorList>
    </citation>
    <scope>NUCLEOTIDE SEQUENCE [LARGE SCALE GENOMIC DNA]</scope>
    <source>
        <strain evidence="1 2">MCCC 1K03283</strain>
    </source>
</reference>
<sequence length="344" mass="38750">MKTVNGKEMPLLKSMGIKPLPPKKGHTGECPLCGGKNHMACSEANGEWYFYCSTCGSGNLLMFVSRYYEENPEMAFNNIMMHYLGGLSDKLADYFESEEYDELYSQEHFDYQANRILNIAVPASQHPYLAKRGLEWDDINVTDKDYRLMKGLDVPKGSLILPMSTGSCLYALDFITPEGESFSFNNGLGEDEHFVLRANDNAEAIVVAPDLPNALILNEVFHGTIIVTSQQANLTMIRDLLAHSHPNVKCYFIAEYGSYGMMANDNDFDFESALYPGDLILHPPFAPEHLHALSNDTASFHLDWFTFSQVASDWQEQFLRTIERESSAPTQLVNAWLKTGGEYE</sequence>
<protein>
    <submittedName>
        <fullName evidence="1">Uncharacterized protein</fullName>
    </submittedName>
</protein>
<evidence type="ECO:0000313" key="1">
    <source>
        <dbReference type="EMBL" id="TLU61206.1"/>
    </source>
</evidence>
<dbReference type="RefSeq" id="WP_138321269.1">
    <property type="nucleotide sequence ID" value="NZ_VCBC01000018.1"/>
</dbReference>
<name>A0A5R9IC82_9GAMM</name>
<dbReference type="EMBL" id="VCBC01000018">
    <property type="protein sequence ID" value="TLU61206.1"/>
    <property type="molecule type" value="Genomic_DNA"/>
</dbReference>
<proteinExistence type="predicted"/>
<accession>A0A5R9IC82</accession>
<keyword evidence="2" id="KW-1185">Reference proteome</keyword>
<dbReference type="OrthoDB" id="6272730at2"/>
<dbReference type="AlphaFoldDB" id="A0A5R9IC82"/>
<dbReference type="Proteomes" id="UP000307790">
    <property type="component" value="Unassembled WGS sequence"/>
</dbReference>
<gene>
    <name evidence="1" type="ORF">FE810_15395</name>
</gene>